<dbReference type="GO" id="GO:0030145">
    <property type="term" value="F:manganese ion binding"/>
    <property type="evidence" value="ECO:0007669"/>
    <property type="project" value="InterPro"/>
</dbReference>
<keyword evidence="13" id="KW-0732">Signal</keyword>
<name>A0A8X7Z4P4_POPTO</name>
<evidence type="ECO:0000256" key="5">
    <source>
        <dbReference type="ARBA" id="ARBA00022525"/>
    </source>
</evidence>
<dbReference type="SMART" id="SM00835">
    <property type="entry name" value="Cupin_1"/>
    <property type="match status" value="1"/>
</dbReference>
<evidence type="ECO:0000256" key="6">
    <source>
        <dbReference type="ARBA" id="ARBA00022723"/>
    </source>
</evidence>
<evidence type="ECO:0000256" key="3">
    <source>
        <dbReference type="ARBA" id="ARBA00007456"/>
    </source>
</evidence>
<evidence type="ECO:0000256" key="1">
    <source>
        <dbReference type="ARBA" id="ARBA00003629"/>
    </source>
</evidence>
<feature type="binding site" evidence="11">
    <location>
        <position position="119"/>
    </location>
    <ligand>
        <name>Mn(2+)</name>
        <dbReference type="ChEBI" id="CHEBI:29035"/>
    </ligand>
</feature>
<evidence type="ECO:0000256" key="12">
    <source>
        <dbReference type="PIRSR" id="PIRSR601929-3"/>
    </source>
</evidence>
<comment type="function">
    <text evidence="1">May play a role in plant defense. Probably has no oxalate oxidase activity even if the active site is conserved.</text>
</comment>
<dbReference type="PROSITE" id="PS00725">
    <property type="entry name" value="GERMIN"/>
    <property type="match status" value="1"/>
</dbReference>
<dbReference type="AlphaFoldDB" id="A0A8X7Z4P4"/>
<gene>
    <name evidence="15" type="ORF">POTOM_040248</name>
</gene>
<feature type="binding site" evidence="11">
    <location>
        <position position="165"/>
    </location>
    <ligand>
        <name>Mn(2+)</name>
        <dbReference type="ChEBI" id="CHEBI:29035"/>
    </ligand>
</feature>
<feature type="chain" id="PRO_5036479487" description="Cupin type-1 domain-containing protein" evidence="13">
    <location>
        <begin position="22"/>
        <end position="227"/>
    </location>
</feature>
<evidence type="ECO:0000256" key="7">
    <source>
        <dbReference type="ARBA" id="ARBA00023157"/>
    </source>
</evidence>
<reference evidence="15" key="1">
    <citation type="journal article" date="2020" name="bioRxiv">
        <title>Hybrid origin of Populus tomentosa Carr. identified through genome sequencing and phylogenomic analysis.</title>
        <authorList>
            <person name="An X."/>
            <person name="Gao K."/>
            <person name="Chen Z."/>
            <person name="Li J."/>
            <person name="Yang X."/>
            <person name="Yang X."/>
            <person name="Zhou J."/>
            <person name="Guo T."/>
            <person name="Zhao T."/>
            <person name="Huang S."/>
            <person name="Miao D."/>
            <person name="Khan W.U."/>
            <person name="Rao P."/>
            <person name="Ye M."/>
            <person name="Lei B."/>
            <person name="Liao W."/>
            <person name="Wang J."/>
            <person name="Ji L."/>
            <person name="Li Y."/>
            <person name="Guo B."/>
            <person name="Mustafa N.S."/>
            <person name="Li S."/>
            <person name="Yun Q."/>
            <person name="Keller S.R."/>
            <person name="Mao J."/>
            <person name="Zhang R."/>
            <person name="Strauss S.H."/>
        </authorList>
    </citation>
    <scope>NUCLEOTIDE SEQUENCE</scope>
    <source>
        <strain evidence="15">GM15</strain>
        <tissue evidence="15">Leaf</tissue>
    </source>
</reference>
<sequence length="227" mass="23613">MASQILVIVSFLAISCSLAAAGIEPGPLQDFCVADPTSSVSAPTNIFFCDYGLACLDPKLVKPDNFFSGGFHVPGNTSNPSGSSVTSASVAQIPGLNTLGLTLIRFDFAHGGLVTPHIHPRASEILTVLEGSLLVGFVSSSPENRLFSKVLEQGDVFVFPIGLAHFLSNAGNGTAAAIASLNSQNPGFIAIPSNIFGTNPPIGDDVLAKAYNVDKSIVEKLRAQFHS</sequence>
<accession>A0A8X7Z4P4</accession>
<evidence type="ECO:0000256" key="8">
    <source>
        <dbReference type="ARBA" id="ARBA00023180"/>
    </source>
</evidence>
<dbReference type="FunFam" id="2.60.120.10:FF:000005">
    <property type="entry name" value="Germin-like protein subfamily 1 member 8"/>
    <property type="match status" value="1"/>
</dbReference>
<keyword evidence="9 10" id="KW-0464">Manganese</keyword>
<evidence type="ECO:0000256" key="11">
    <source>
        <dbReference type="PIRSR" id="PIRSR601929-2"/>
    </source>
</evidence>
<feature type="signal peptide" evidence="13">
    <location>
        <begin position="1"/>
        <end position="21"/>
    </location>
</feature>
<dbReference type="InterPro" id="IPR006045">
    <property type="entry name" value="Cupin_1"/>
</dbReference>
<comment type="subcellular location">
    <subcellularLocation>
        <location evidence="2">Secreted</location>
        <location evidence="2">Extracellular space</location>
        <location evidence="2">Apoplast</location>
    </subcellularLocation>
</comment>
<keyword evidence="7 12" id="KW-1015">Disulfide bond</keyword>
<feature type="binding site" evidence="10">
    <location>
        <position position="124"/>
    </location>
    <ligand>
        <name>oxalate</name>
        <dbReference type="ChEBI" id="CHEBI:30623"/>
    </ligand>
</feature>
<comment type="caution">
    <text evidence="15">The sequence shown here is derived from an EMBL/GenBank/DDBJ whole genome shotgun (WGS) entry which is preliminary data.</text>
</comment>
<feature type="disulfide bond" evidence="12">
    <location>
        <begin position="32"/>
        <end position="55"/>
    </location>
</feature>
<evidence type="ECO:0000313" key="16">
    <source>
        <dbReference type="Proteomes" id="UP000886885"/>
    </source>
</evidence>
<feature type="domain" description="Cupin type-1" evidence="14">
    <location>
        <begin position="69"/>
        <end position="219"/>
    </location>
</feature>
<evidence type="ECO:0000256" key="4">
    <source>
        <dbReference type="ARBA" id="ARBA00022523"/>
    </source>
</evidence>
<keyword evidence="8" id="KW-0325">Glycoprotein</keyword>
<feature type="binding site" evidence="11">
    <location>
        <position position="117"/>
    </location>
    <ligand>
        <name>Mn(2+)</name>
        <dbReference type="ChEBI" id="CHEBI:29035"/>
    </ligand>
</feature>
<keyword evidence="6 10" id="KW-0479">Metal-binding</keyword>
<dbReference type="PANTHER" id="PTHR31238">
    <property type="entry name" value="GERMIN-LIKE PROTEIN SUBFAMILY 3 MEMBER 3"/>
    <property type="match status" value="1"/>
</dbReference>
<evidence type="ECO:0000256" key="2">
    <source>
        <dbReference type="ARBA" id="ARBA00004271"/>
    </source>
</evidence>
<comment type="similarity">
    <text evidence="3">Belongs to the germin family.</text>
</comment>
<keyword evidence="16" id="KW-1185">Reference proteome</keyword>
<dbReference type="CDD" id="cd02241">
    <property type="entry name" value="cupin_OxOx"/>
    <property type="match status" value="1"/>
</dbReference>
<keyword evidence="5" id="KW-0964">Secreted</keyword>
<dbReference type="Pfam" id="PF00190">
    <property type="entry name" value="Cupin_1"/>
    <property type="match status" value="1"/>
</dbReference>
<evidence type="ECO:0000256" key="10">
    <source>
        <dbReference type="PIRSR" id="PIRSR601929-1"/>
    </source>
</evidence>
<dbReference type="InterPro" id="IPR001929">
    <property type="entry name" value="Germin"/>
</dbReference>
<evidence type="ECO:0000313" key="15">
    <source>
        <dbReference type="EMBL" id="KAG6756805.1"/>
    </source>
</evidence>
<evidence type="ECO:0000256" key="13">
    <source>
        <dbReference type="SAM" id="SignalP"/>
    </source>
</evidence>
<dbReference type="Proteomes" id="UP000886885">
    <property type="component" value="Chromosome 11A"/>
</dbReference>
<dbReference type="OrthoDB" id="1921208at2759"/>
<keyword evidence="4" id="KW-0052">Apoplast</keyword>
<proteinExistence type="inferred from homology"/>
<protein>
    <recommendedName>
        <fullName evidence="14">Cupin type-1 domain-containing protein</fullName>
    </recommendedName>
</protein>
<organism evidence="15 16">
    <name type="scientific">Populus tomentosa</name>
    <name type="common">Chinese white poplar</name>
    <dbReference type="NCBI Taxonomy" id="118781"/>
    <lineage>
        <taxon>Eukaryota</taxon>
        <taxon>Viridiplantae</taxon>
        <taxon>Streptophyta</taxon>
        <taxon>Embryophyta</taxon>
        <taxon>Tracheophyta</taxon>
        <taxon>Spermatophyta</taxon>
        <taxon>Magnoliopsida</taxon>
        <taxon>eudicotyledons</taxon>
        <taxon>Gunneridae</taxon>
        <taxon>Pentapetalae</taxon>
        <taxon>rosids</taxon>
        <taxon>fabids</taxon>
        <taxon>Malpighiales</taxon>
        <taxon>Salicaceae</taxon>
        <taxon>Saliceae</taxon>
        <taxon>Populus</taxon>
    </lineage>
</organism>
<dbReference type="GO" id="GO:0048046">
    <property type="term" value="C:apoplast"/>
    <property type="evidence" value="ECO:0007669"/>
    <property type="project" value="UniProtKB-SubCell"/>
</dbReference>
<dbReference type="EMBL" id="JAAWWB010000021">
    <property type="protein sequence ID" value="KAG6756805.1"/>
    <property type="molecule type" value="Genomic_DNA"/>
</dbReference>
<evidence type="ECO:0000256" key="9">
    <source>
        <dbReference type="ARBA" id="ARBA00023211"/>
    </source>
</evidence>
<feature type="binding site" evidence="10">
    <location>
        <position position="119"/>
    </location>
    <ligand>
        <name>oxalate</name>
        <dbReference type="ChEBI" id="CHEBI:30623"/>
    </ligand>
</feature>
<dbReference type="InterPro" id="IPR019780">
    <property type="entry name" value="Germin_Mn-BS"/>
</dbReference>
<evidence type="ECO:0000259" key="14">
    <source>
        <dbReference type="SMART" id="SM00835"/>
    </source>
</evidence>
<feature type="binding site" evidence="11">
    <location>
        <position position="124"/>
    </location>
    <ligand>
        <name>Mn(2+)</name>
        <dbReference type="ChEBI" id="CHEBI:29035"/>
    </ligand>
</feature>